<evidence type="ECO:0000256" key="3">
    <source>
        <dbReference type="SAM" id="SignalP"/>
    </source>
</evidence>
<gene>
    <name evidence="5" type="ORF">dsmv_0418</name>
</gene>
<comment type="similarity">
    <text evidence="1">Belongs to the leucine-binding protein family.</text>
</comment>
<organism evidence="5 6">
    <name type="scientific">Desulfococcus multivorans DSM 2059</name>
    <dbReference type="NCBI Taxonomy" id="1121405"/>
    <lineage>
        <taxon>Bacteria</taxon>
        <taxon>Pseudomonadati</taxon>
        <taxon>Thermodesulfobacteriota</taxon>
        <taxon>Desulfobacteria</taxon>
        <taxon>Desulfobacterales</taxon>
        <taxon>Desulfococcaceae</taxon>
        <taxon>Desulfococcus</taxon>
    </lineage>
</organism>
<accession>S7V2X7</accession>
<dbReference type="Gene3D" id="1.25.40.10">
    <property type="entry name" value="Tetratricopeptide repeat domain"/>
    <property type="match status" value="1"/>
</dbReference>
<evidence type="ECO:0000256" key="2">
    <source>
        <dbReference type="ARBA" id="ARBA00022729"/>
    </source>
</evidence>
<dbReference type="OrthoDB" id="5410879at2"/>
<evidence type="ECO:0000256" key="1">
    <source>
        <dbReference type="ARBA" id="ARBA00010062"/>
    </source>
</evidence>
<reference evidence="5 6" key="1">
    <citation type="journal article" date="2013" name="Genome Announc.">
        <title>Draft genome sequences for three mercury-methylating, sulfate-reducing bacteria.</title>
        <authorList>
            <person name="Brown S.D."/>
            <person name="Hurt R.A.Jr."/>
            <person name="Gilmour C.C."/>
            <person name="Elias D.A."/>
        </authorList>
    </citation>
    <scope>NUCLEOTIDE SEQUENCE [LARGE SCALE GENOMIC DNA]</scope>
    <source>
        <strain evidence="5 6">DSM 2059</strain>
    </source>
</reference>
<evidence type="ECO:0000259" key="4">
    <source>
        <dbReference type="Pfam" id="PF13458"/>
    </source>
</evidence>
<dbReference type="eggNOG" id="COG0683">
    <property type="taxonomic scope" value="Bacteria"/>
</dbReference>
<keyword evidence="2 3" id="KW-0732">Signal</keyword>
<proteinExistence type="inferred from homology"/>
<dbReference type="Proteomes" id="UP000014977">
    <property type="component" value="Unassembled WGS sequence"/>
</dbReference>
<comment type="caution">
    <text evidence="5">The sequence shown here is derived from an EMBL/GenBank/DDBJ whole genome shotgun (WGS) entry which is preliminary data.</text>
</comment>
<feature type="signal peptide" evidence="3">
    <location>
        <begin position="1"/>
        <end position="21"/>
    </location>
</feature>
<dbReference type="PROSITE" id="PS51257">
    <property type="entry name" value="PROKAR_LIPOPROTEIN"/>
    <property type="match status" value="1"/>
</dbReference>
<dbReference type="AlphaFoldDB" id="S7V2X7"/>
<evidence type="ECO:0000313" key="6">
    <source>
        <dbReference type="Proteomes" id="UP000014977"/>
    </source>
</evidence>
<dbReference type="CDD" id="cd06339">
    <property type="entry name" value="PBP1_YraM_LppC_lipoprotein-like"/>
    <property type="match status" value="1"/>
</dbReference>
<dbReference type="eggNOG" id="COG1729">
    <property type="taxonomic scope" value="Bacteria"/>
</dbReference>
<dbReference type="STRING" id="897.B2D07_05605"/>
<dbReference type="InterPro" id="IPR028082">
    <property type="entry name" value="Peripla_BP_I"/>
</dbReference>
<feature type="domain" description="Leucine-binding protein" evidence="4">
    <location>
        <begin position="269"/>
        <end position="596"/>
    </location>
</feature>
<dbReference type="RefSeq" id="WP_020877080.1">
    <property type="nucleotide sequence ID" value="NZ_ATHJ01000094.1"/>
</dbReference>
<name>S7V2X7_DESML</name>
<feature type="chain" id="PRO_5030177293" evidence="3">
    <location>
        <begin position="22"/>
        <end position="606"/>
    </location>
</feature>
<dbReference type="PANTHER" id="PTHR30483:SF6">
    <property type="entry name" value="PERIPLASMIC BINDING PROTEIN OF ABC TRANSPORTER FOR NATURAL AMINO ACIDS"/>
    <property type="match status" value="1"/>
</dbReference>
<dbReference type="Pfam" id="PF13458">
    <property type="entry name" value="Peripla_BP_6"/>
    <property type="match status" value="1"/>
</dbReference>
<dbReference type="InterPro" id="IPR011990">
    <property type="entry name" value="TPR-like_helical_dom_sf"/>
</dbReference>
<dbReference type="PANTHER" id="PTHR30483">
    <property type="entry name" value="LEUCINE-SPECIFIC-BINDING PROTEIN"/>
    <property type="match status" value="1"/>
</dbReference>
<dbReference type="SUPFAM" id="SSF53822">
    <property type="entry name" value="Periplasmic binding protein-like I"/>
    <property type="match status" value="1"/>
</dbReference>
<dbReference type="SUPFAM" id="SSF48452">
    <property type="entry name" value="TPR-like"/>
    <property type="match status" value="1"/>
</dbReference>
<dbReference type="InterPro" id="IPR028081">
    <property type="entry name" value="Leu-bd"/>
</dbReference>
<keyword evidence="6" id="KW-1185">Reference proteome</keyword>
<dbReference type="Gene3D" id="3.40.50.2300">
    <property type="match status" value="2"/>
</dbReference>
<protein>
    <submittedName>
        <fullName evidence="5">Branched-chain amino acid ABC transporter periplasmic protein</fullName>
    </submittedName>
</protein>
<dbReference type="InterPro" id="IPR051010">
    <property type="entry name" value="BCAA_transport"/>
</dbReference>
<evidence type="ECO:0000313" key="5">
    <source>
        <dbReference type="EMBL" id="EPR39008.1"/>
    </source>
</evidence>
<sequence>MNLRKISIVAAVLLLTACVSTDPGLDRTEPGAELFARAERSFRSGSYRKAMIQYDDYLSQFPTGPQASIAIFRKGEIHHRWRDYATSRQYYERVVDEYARSRFVSSAMLGILQTLYDERRYREIIQKADVFLRNSEGLERSAPVFTILGDAYAALDSPANAVYFYAKAHEQSAVPGNQDSLSRRMKAAVNKLSTAEILALSERVTDSAAQGYLIYALGMKAVDEKRYDDAVRTLSQFIAVAPEHEYAAEARRMLQDLEGVTGVMSGRHTLGCLLPLTGAYAHYGNKALQGIELALNHAGLGEAIDIRIEDTASDSNRAADAVLEMARENVTAIIGPINTAKAAALKAQDAQIPIVVLTQKPDITKIGDYVFRNFMTPQMQVQALVTYAMQMMGIQKFAILHPREKYGQVFLEAFQRELQAYAGKLVTVQSYGVKDSDFSAVIGRLRRHGDIEALFIPDGADKAGLIIPQLTYHGFSNVQLLGTNLWHSEKLIRTAGRFAQGAIFTDIFYSASPSPEVQVFVRNFRTRFGESPGFIEALAYDTTLMIIEALHAAKGGGGPAVRRSISQIRHFTGATGETRFDDTGDAVKKLQILKIEGSRFEAAGVW</sequence>
<dbReference type="EMBL" id="ATHJ01000094">
    <property type="protein sequence ID" value="EPR39008.1"/>
    <property type="molecule type" value="Genomic_DNA"/>
</dbReference>